<dbReference type="AlphaFoldDB" id="A0A2T5GG54"/>
<sequence>MAFLRRAFAALPVQLQRPIVRVMKRRRQDTRLQSVATLTQQALGDLRPLRTIHDPALPPRIMLVIDSIVPEQLMGGAGTALLLAVALAQARDCGICIVTRQQRHDLPALHALLDLQGAAFGGPIEVRHFTGAAGDAPVPLGARDLVLTTSWWSTWAARHAVPLEQIVYLLQEDERMFYPGGDQQLLCAEVLDDTRLRYVVNTQLLLTHFCESATAGPTAHGIAFEPAFPASIYYPIAHGGRRNLFFYARPNHPRNLFLRGIATLERAFAEGLFPVEDWDVHFFGIDVPRIDIAGRPIQYHDTVPWADYAQLVRTADLGLSLMYTPHPSYPPLDLAASGAVVVTNRFGPKGRTNDYCDNILYAPLSIDGLLDALRAGVERVGDTETRRAAFDRAALGRDWATSFAPVVAALADVARPGASS</sequence>
<dbReference type="EMBL" id="QAOG01000009">
    <property type="protein sequence ID" value="PTQ58297.1"/>
    <property type="molecule type" value="Genomic_DNA"/>
</dbReference>
<name>A0A2T5GG54_9SPHN</name>
<dbReference type="RefSeq" id="WP_167398920.1">
    <property type="nucleotide sequence ID" value="NZ_QAOG01000009.1"/>
</dbReference>
<feature type="domain" description="WsaF C-terminal" evidence="1">
    <location>
        <begin position="242"/>
        <end position="374"/>
    </location>
</feature>
<dbReference type="Proteomes" id="UP000244189">
    <property type="component" value="Unassembled WGS sequence"/>
</dbReference>
<dbReference type="Pfam" id="PF22772">
    <property type="entry name" value="WsaF_C"/>
    <property type="match status" value="1"/>
</dbReference>
<dbReference type="InterPro" id="IPR055050">
    <property type="entry name" value="WsaF_C"/>
</dbReference>
<evidence type="ECO:0000313" key="2">
    <source>
        <dbReference type="EMBL" id="PTQ58297.1"/>
    </source>
</evidence>
<evidence type="ECO:0000313" key="3">
    <source>
        <dbReference type="Proteomes" id="UP000244189"/>
    </source>
</evidence>
<proteinExistence type="predicted"/>
<comment type="caution">
    <text evidence="2">The sequence shown here is derived from an EMBL/GenBank/DDBJ whole genome shotgun (WGS) entry which is preliminary data.</text>
</comment>
<reference evidence="2 3" key="1">
    <citation type="submission" date="2018-04" db="EMBL/GenBank/DDBJ databases">
        <title>Genomic Encyclopedia of Type Strains, Phase III (KMG-III): the genomes of soil and plant-associated and newly described type strains.</title>
        <authorList>
            <person name="Whitman W."/>
        </authorList>
    </citation>
    <scope>NUCLEOTIDE SEQUENCE [LARGE SCALE GENOMIC DNA]</scope>
    <source>
        <strain evidence="2 3">MA101b</strain>
    </source>
</reference>
<dbReference type="Gene3D" id="3.40.50.2000">
    <property type="entry name" value="Glycogen Phosphorylase B"/>
    <property type="match status" value="1"/>
</dbReference>
<gene>
    <name evidence="2" type="ORF">C8J26_3897</name>
</gene>
<keyword evidence="3" id="KW-1185">Reference proteome</keyword>
<accession>A0A2T5GG54</accession>
<evidence type="ECO:0000259" key="1">
    <source>
        <dbReference type="Pfam" id="PF22772"/>
    </source>
</evidence>
<dbReference type="SUPFAM" id="SSF53756">
    <property type="entry name" value="UDP-Glycosyltransferase/glycogen phosphorylase"/>
    <property type="match status" value="1"/>
</dbReference>
<dbReference type="Gene3D" id="3.40.50.11090">
    <property type="match status" value="1"/>
</dbReference>
<organism evidence="2 3">
    <name type="scientific">Sphingomonas aurantiaca</name>
    <dbReference type="NCBI Taxonomy" id="185949"/>
    <lineage>
        <taxon>Bacteria</taxon>
        <taxon>Pseudomonadati</taxon>
        <taxon>Pseudomonadota</taxon>
        <taxon>Alphaproteobacteria</taxon>
        <taxon>Sphingomonadales</taxon>
        <taxon>Sphingomonadaceae</taxon>
        <taxon>Sphingomonas</taxon>
    </lineage>
</organism>
<protein>
    <recommendedName>
        <fullName evidence="1">WsaF C-terminal domain-containing protein</fullName>
    </recommendedName>
</protein>